<reference evidence="4 5" key="1">
    <citation type="submission" date="2019-02" db="EMBL/GenBank/DDBJ databases">
        <title>Deep-cultivation of Planctomycetes and their phenomic and genomic characterization uncovers novel biology.</title>
        <authorList>
            <person name="Wiegand S."/>
            <person name="Jogler M."/>
            <person name="Boedeker C."/>
            <person name="Pinto D."/>
            <person name="Vollmers J."/>
            <person name="Rivas-Marin E."/>
            <person name="Kohn T."/>
            <person name="Peeters S.H."/>
            <person name="Heuer A."/>
            <person name="Rast P."/>
            <person name="Oberbeckmann S."/>
            <person name="Bunk B."/>
            <person name="Jeske O."/>
            <person name="Meyerdierks A."/>
            <person name="Storesund J.E."/>
            <person name="Kallscheuer N."/>
            <person name="Luecker S."/>
            <person name="Lage O.M."/>
            <person name="Pohl T."/>
            <person name="Merkel B.J."/>
            <person name="Hornburger P."/>
            <person name="Mueller R.-W."/>
            <person name="Bruemmer F."/>
            <person name="Labrenz M."/>
            <person name="Spormann A.M."/>
            <person name="Op den Camp H."/>
            <person name="Overmann J."/>
            <person name="Amann R."/>
            <person name="Jetten M.S.M."/>
            <person name="Mascher T."/>
            <person name="Medema M.H."/>
            <person name="Devos D.P."/>
            <person name="Kaster A.-K."/>
            <person name="Ovreas L."/>
            <person name="Rohde M."/>
            <person name="Galperin M.Y."/>
            <person name="Jogler C."/>
        </authorList>
    </citation>
    <scope>NUCLEOTIDE SEQUENCE [LARGE SCALE GENOMIC DNA]</scope>
    <source>
        <strain evidence="4 5">Q31a</strain>
    </source>
</reference>
<evidence type="ECO:0000259" key="3">
    <source>
        <dbReference type="Pfam" id="PF22725"/>
    </source>
</evidence>
<dbReference type="Gene3D" id="3.30.360.10">
    <property type="entry name" value="Dihydrodipicolinate Reductase, domain 2"/>
    <property type="match status" value="1"/>
</dbReference>
<dbReference type="RefSeq" id="WP_145083431.1">
    <property type="nucleotide sequence ID" value="NZ_CP036298.1"/>
</dbReference>
<dbReference type="KEGG" id="ahel:Q31a_52680"/>
<dbReference type="Proteomes" id="UP000318017">
    <property type="component" value="Chromosome"/>
</dbReference>
<dbReference type="InterPro" id="IPR055170">
    <property type="entry name" value="GFO_IDH_MocA-like_dom"/>
</dbReference>
<dbReference type="InterPro" id="IPR000683">
    <property type="entry name" value="Gfo/Idh/MocA-like_OxRdtase_N"/>
</dbReference>
<sequence length="359" mass="39349">MQINRRKVVGSGVLAAGAFAVNRARAQSTTPARQSIKIGQIGVGHAHATKLSVYRNSSDYEVVGICEPDPKLRQQAEKQPAFQGLPWMTEEQLLNTPGLQAVVVETQVRDLLATAERCVAAGMHVHLDKPAGDSLPDYRRLLDQAQRQQLMVQMGYMYRYNPAVVLLRECLAKGWLGDVFEVHTVMSKVVPPASRQELAEFSGGMMFELGCHIIDLVVGVLGAPQQITAFGAHHSTTQADELRDNMLAVFQYPQALATVKTSAMEVNGFARRHFVVCGSQGTFHIQPLDNPTAIMTLAQPQGEYRAGAQEIQFPKFPRYVGDAADMAQVIRDEKESQFDYAHDWAVQSSVLAACQAGAS</sequence>
<dbReference type="EMBL" id="CP036298">
    <property type="protein sequence ID" value="QDV26889.1"/>
    <property type="molecule type" value="Genomic_DNA"/>
</dbReference>
<evidence type="ECO:0000256" key="1">
    <source>
        <dbReference type="ARBA" id="ARBA00023002"/>
    </source>
</evidence>
<dbReference type="GO" id="GO:0000166">
    <property type="term" value="F:nucleotide binding"/>
    <property type="evidence" value="ECO:0007669"/>
    <property type="project" value="InterPro"/>
</dbReference>
<dbReference type="SUPFAM" id="SSF55347">
    <property type="entry name" value="Glyceraldehyde-3-phosphate dehydrogenase-like, C-terminal domain"/>
    <property type="match status" value="1"/>
</dbReference>
<dbReference type="Gene3D" id="3.40.50.720">
    <property type="entry name" value="NAD(P)-binding Rossmann-like Domain"/>
    <property type="match status" value="1"/>
</dbReference>
<accession>A0A518GE65</accession>
<gene>
    <name evidence="4" type="primary">yhhX_2</name>
    <name evidence="4" type="ORF">Q31a_52680</name>
</gene>
<dbReference type="InterPro" id="IPR050463">
    <property type="entry name" value="Gfo/Idh/MocA_oxidrdct_glycsds"/>
</dbReference>
<name>A0A518GE65_9BACT</name>
<protein>
    <submittedName>
        <fullName evidence="4">Putative oxidoreductase YhhX</fullName>
        <ecNumber evidence="4">1.-.-.-</ecNumber>
    </submittedName>
</protein>
<dbReference type="GO" id="GO:0016491">
    <property type="term" value="F:oxidoreductase activity"/>
    <property type="evidence" value="ECO:0007669"/>
    <property type="project" value="UniProtKB-KW"/>
</dbReference>
<dbReference type="EC" id="1.-.-.-" evidence="4"/>
<evidence type="ECO:0000259" key="2">
    <source>
        <dbReference type="Pfam" id="PF01408"/>
    </source>
</evidence>
<evidence type="ECO:0000313" key="5">
    <source>
        <dbReference type="Proteomes" id="UP000318017"/>
    </source>
</evidence>
<evidence type="ECO:0000313" key="4">
    <source>
        <dbReference type="EMBL" id="QDV26889.1"/>
    </source>
</evidence>
<keyword evidence="5" id="KW-1185">Reference proteome</keyword>
<dbReference type="OrthoDB" id="9815825at2"/>
<dbReference type="SUPFAM" id="SSF51735">
    <property type="entry name" value="NAD(P)-binding Rossmann-fold domains"/>
    <property type="match status" value="1"/>
</dbReference>
<dbReference type="AlphaFoldDB" id="A0A518GE65"/>
<dbReference type="PANTHER" id="PTHR43818:SF11">
    <property type="entry name" value="BCDNA.GH03377"/>
    <property type="match status" value="1"/>
</dbReference>
<feature type="domain" description="GFO/IDH/MocA-like oxidoreductase" evidence="3">
    <location>
        <begin position="166"/>
        <end position="283"/>
    </location>
</feature>
<dbReference type="Pfam" id="PF01408">
    <property type="entry name" value="GFO_IDH_MocA"/>
    <property type="match status" value="1"/>
</dbReference>
<organism evidence="4 5">
    <name type="scientific">Aureliella helgolandensis</name>
    <dbReference type="NCBI Taxonomy" id="2527968"/>
    <lineage>
        <taxon>Bacteria</taxon>
        <taxon>Pseudomonadati</taxon>
        <taxon>Planctomycetota</taxon>
        <taxon>Planctomycetia</taxon>
        <taxon>Pirellulales</taxon>
        <taxon>Pirellulaceae</taxon>
        <taxon>Aureliella</taxon>
    </lineage>
</organism>
<keyword evidence="1 4" id="KW-0560">Oxidoreductase</keyword>
<feature type="domain" description="Gfo/Idh/MocA-like oxidoreductase N-terminal" evidence="2">
    <location>
        <begin position="36"/>
        <end position="156"/>
    </location>
</feature>
<dbReference type="PANTHER" id="PTHR43818">
    <property type="entry name" value="BCDNA.GH03377"/>
    <property type="match status" value="1"/>
</dbReference>
<dbReference type="InterPro" id="IPR036291">
    <property type="entry name" value="NAD(P)-bd_dom_sf"/>
</dbReference>
<proteinExistence type="predicted"/>
<dbReference type="Pfam" id="PF22725">
    <property type="entry name" value="GFO_IDH_MocA_C3"/>
    <property type="match status" value="1"/>
</dbReference>